<sequence>MEAQWKRQYDCKGRISRFCHQQESLEQKIMIQARSEAISRAKLIPRVLALYFLVNL</sequence>
<keyword evidence="2" id="KW-1185">Reference proteome</keyword>
<dbReference type="Proteomes" id="UP000828390">
    <property type="component" value="Unassembled WGS sequence"/>
</dbReference>
<evidence type="ECO:0000313" key="1">
    <source>
        <dbReference type="EMBL" id="KAH3702273.1"/>
    </source>
</evidence>
<protein>
    <submittedName>
        <fullName evidence="1">Uncharacterized protein</fullName>
    </submittedName>
</protein>
<evidence type="ECO:0000313" key="2">
    <source>
        <dbReference type="Proteomes" id="UP000828390"/>
    </source>
</evidence>
<dbReference type="AlphaFoldDB" id="A0A9D4BP73"/>
<organism evidence="1 2">
    <name type="scientific">Dreissena polymorpha</name>
    <name type="common">Zebra mussel</name>
    <name type="synonym">Mytilus polymorpha</name>
    <dbReference type="NCBI Taxonomy" id="45954"/>
    <lineage>
        <taxon>Eukaryota</taxon>
        <taxon>Metazoa</taxon>
        <taxon>Spiralia</taxon>
        <taxon>Lophotrochozoa</taxon>
        <taxon>Mollusca</taxon>
        <taxon>Bivalvia</taxon>
        <taxon>Autobranchia</taxon>
        <taxon>Heteroconchia</taxon>
        <taxon>Euheterodonta</taxon>
        <taxon>Imparidentia</taxon>
        <taxon>Neoheterodontei</taxon>
        <taxon>Myida</taxon>
        <taxon>Dreissenoidea</taxon>
        <taxon>Dreissenidae</taxon>
        <taxon>Dreissena</taxon>
    </lineage>
</organism>
<comment type="caution">
    <text evidence="1">The sequence shown here is derived from an EMBL/GenBank/DDBJ whole genome shotgun (WGS) entry which is preliminary data.</text>
</comment>
<reference evidence="1" key="2">
    <citation type="submission" date="2020-11" db="EMBL/GenBank/DDBJ databases">
        <authorList>
            <person name="McCartney M.A."/>
            <person name="Auch B."/>
            <person name="Kono T."/>
            <person name="Mallez S."/>
            <person name="Becker A."/>
            <person name="Gohl D.M."/>
            <person name="Silverstein K.A.T."/>
            <person name="Koren S."/>
            <person name="Bechman K.B."/>
            <person name="Herman A."/>
            <person name="Abrahante J.E."/>
            <person name="Garbe J."/>
        </authorList>
    </citation>
    <scope>NUCLEOTIDE SEQUENCE</scope>
    <source>
        <strain evidence="1">Duluth1</strain>
        <tissue evidence="1">Whole animal</tissue>
    </source>
</reference>
<gene>
    <name evidence="1" type="ORF">DPMN_077284</name>
</gene>
<name>A0A9D4BP73_DREPO</name>
<accession>A0A9D4BP73</accession>
<reference evidence="1" key="1">
    <citation type="journal article" date="2019" name="bioRxiv">
        <title>The Genome of the Zebra Mussel, Dreissena polymorpha: A Resource for Invasive Species Research.</title>
        <authorList>
            <person name="McCartney M.A."/>
            <person name="Auch B."/>
            <person name="Kono T."/>
            <person name="Mallez S."/>
            <person name="Zhang Y."/>
            <person name="Obille A."/>
            <person name="Becker A."/>
            <person name="Abrahante J.E."/>
            <person name="Garbe J."/>
            <person name="Badalamenti J.P."/>
            <person name="Herman A."/>
            <person name="Mangelson H."/>
            <person name="Liachko I."/>
            <person name="Sullivan S."/>
            <person name="Sone E.D."/>
            <person name="Koren S."/>
            <person name="Silverstein K.A.T."/>
            <person name="Beckman K.B."/>
            <person name="Gohl D.M."/>
        </authorList>
    </citation>
    <scope>NUCLEOTIDE SEQUENCE</scope>
    <source>
        <strain evidence="1">Duluth1</strain>
        <tissue evidence="1">Whole animal</tissue>
    </source>
</reference>
<dbReference type="EMBL" id="JAIWYP010000015">
    <property type="protein sequence ID" value="KAH3702273.1"/>
    <property type="molecule type" value="Genomic_DNA"/>
</dbReference>
<proteinExistence type="predicted"/>